<reference evidence="1 2" key="1">
    <citation type="submission" date="2020-08" db="EMBL/GenBank/DDBJ databases">
        <title>Genomic Encyclopedia of Type Strains, Phase IV (KMG-IV): sequencing the most valuable type-strain genomes for metagenomic binning, comparative biology and taxonomic classification.</title>
        <authorList>
            <person name="Goeker M."/>
        </authorList>
    </citation>
    <scope>NUCLEOTIDE SEQUENCE [LARGE SCALE GENOMIC DNA]</scope>
    <source>
        <strain evidence="1 2">DSM 103733</strain>
    </source>
</reference>
<dbReference type="Proteomes" id="UP000538666">
    <property type="component" value="Unassembled WGS sequence"/>
</dbReference>
<evidence type="ECO:0000313" key="1">
    <source>
        <dbReference type="EMBL" id="MBB6143602.1"/>
    </source>
</evidence>
<comment type="caution">
    <text evidence="1">The sequence shown here is derived from an EMBL/GenBank/DDBJ whole genome shotgun (WGS) entry which is preliminary data.</text>
</comment>
<evidence type="ECO:0000313" key="2">
    <source>
        <dbReference type="Proteomes" id="UP000538666"/>
    </source>
</evidence>
<gene>
    <name evidence="1" type="ORF">HNQ77_001551</name>
</gene>
<sequence length="42" mass="5038">MVHYKVTDIGIFVNEEYILRSFPSPRQAANRPRFLFRDVEKP</sequence>
<name>A0A841JQD4_9BACT</name>
<organism evidence="1 2">
    <name type="scientific">Silvibacterium bohemicum</name>
    <dbReference type="NCBI Taxonomy" id="1577686"/>
    <lineage>
        <taxon>Bacteria</taxon>
        <taxon>Pseudomonadati</taxon>
        <taxon>Acidobacteriota</taxon>
        <taxon>Terriglobia</taxon>
        <taxon>Terriglobales</taxon>
        <taxon>Acidobacteriaceae</taxon>
        <taxon>Silvibacterium</taxon>
    </lineage>
</organism>
<dbReference type="EMBL" id="JACHEK010000003">
    <property type="protein sequence ID" value="MBB6143602.1"/>
    <property type="molecule type" value="Genomic_DNA"/>
</dbReference>
<keyword evidence="2" id="KW-1185">Reference proteome</keyword>
<dbReference type="AlphaFoldDB" id="A0A841JQD4"/>
<proteinExistence type="predicted"/>
<accession>A0A841JQD4</accession>
<protein>
    <submittedName>
        <fullName evidence="1">Uncharacterized protein</fullName>
    </submittedName>
</protein>